<gene>
    <name evidence="2" type="ORF">U9M48_023449</name>
</gene>
<dbReference type="AlphaFoldDB" id="A0AAQ3TLL7"/>
<reference evidence="2 3" key="1">
    <citation type="submission" date="2024-02" db="EMBL/GenBank/DDBJ databases">
        <title>High-quality chromosome-scale genome assembly of Pensacola bahiagrass (Paspalum notatum Flugge var. saurae).</title>
        <authorList>
            <person name="Vega J.M."/>
            <person name="Podio M."/>
            <person name="Orjuela J."/>
            <person name="Siena L.A."/>
            <person name="Pessino S.C."/>
            <person name="Combes M.C."/>
            <person name="Mariac C."/>
            <person name="Albertini E."/>
            <person name="Pupilli F."/>
            <person name="Ortiz J.P.A."/>
            <person name="Leblanc O."/>
        </authorList>
    </citation>
    <scope>NUCLEOTIDE SEQUENCE [LARGE SCALE GENOMIC DNA]</scope>
    <source>
        <strain evidence="2">R1</strain>
        <tissue evidence="2">Leaf</tissue>
    </source>
</reference>
<evidence type="ECO:0000313" key="3">
    <source>
        <dbReference type="Proteomes" id="UP001341281"/>
    </source>
</evidence>
<name>A0AAQ3TLL7_PASNO</name>
<feature type="region of interest" description="Disordered" evidence="1">
    <location>
        <begin position="1"/>
        <end position="43"/>
    </location>
</feature>
<proteinExistence type="predicted"/>
<dbReference type="PANTHER" id="PTHR36031:SF1">
    <property type="entry name" value="F21O3.15 PROTEIN"/>
    <property type="match status" value="1"/>
</dbReference>
<accession>A0AAQ3TLL7</accession>
<feature type="compositionally biased region" description="Polar residues" evidence="1">
    <location>
        <begin position="338"/>
        <end position="352"/>
    </location>
</feature>
<feature type="region of interest" description="Disordered" evidence="1">
    <location>
        <begin position="271"/>
        <end position="352"/>
    </location>
</feature>
<protein>
    <submittedName>
        <fullName evidence="2">Uncharacterized protein</fullName>
    </submittedName>
</protein>
<dbReference type="PANTHER" id="PTHR36031">
    <property type="entry name" value="F21O3.15 PROTEIN"/>
    <property type="match status" value="1"/>
</dbReference>
<evidence type="ECO:0000313" key="2">
    <source>
        <dbReference type="EMBL" id="WVZ75393.1"/>
    </source>
</evidence>
<dbReference type="Proteomes" id="UP001341281">
    <property type="component" value="Chromosome 05"/>
</dbReference>
<sequence length="352" mass="41046">MGIGEVSPLLLAPPVPGPGSRRQQGDMERAPSGPRLSGVWTGDAATPDLRQRMLRCAYTQRRWAHRRGGFVTGSTGWSKPPPPGLGPTAGLGVKKSEWWAVDGEMHEIGKGVPHRERFAIPRDNLPNRRRKQMREQFMHRTRLVLKDSEHETWCKKYMELYQELRENWERLYWDEGYSKKIAESHANYDSAEEDDLDFSPYSRRRQSNLEPNKDLGFGVNKQGETWERVNQIRDKFEYDRERRIRERAFAPMNMENNFGRHDPRLRSHGGSSFAPTNISDDFVPHRQGFGNLSDRSFQNDSSFRNQCDSSYQNGPSFRNQRNSDFRKEPSFRNHNYPDFQNQGGTRFQTFDD</sequence>
<evidence type="ECO:0000256" key="1">
    <source>
        <dbReference type="SAM" id="MobiDB-lite"/>
    </source>
</evidence>
<keyword evidence="3" id="KW-1185">Reference proteome</keyword>
<feature type="compositionally biased region" description="Basic and acidic residues" evidence="1">
    <location>
        <begin position="321"/>
        <end position="331"/>
    </location>
</feature>
<feature type="compositionally biased region" description="Polar residues" evidence="1">
    <location>
        <begin position="293"/>
        <end position="320"/>
    </location>
</feature>
<dbReference type="EMBL" id="CP144749">
    <property type="protein sequence ID" value="WVZ75393.1"/>
    <property type="molecule type" value="Genomic_DNA"/>
</dbReference>
<feature type="compositionally biased region" description="Low complexity" evidence="1">
    <location>
        <begin position="1"/>
        <end position="10"/>
    </location>
</feature>
<organism evidence="2 3">
    <name type="scientific">Paspalum notatum var. saurae</name>
    <dbReference type="NCBI Taxonomy" id="547442"/>
    <lineage>
        <taxon>Eukaryota</taxon>
        <taxon>Viridiplantae</taxon>
        <taxon>Streptophyta</taxon>
        <taxon>Embryophyta</taxon>
        <taxon>Tracheophyta</taxon>
        <taxon>Spermatophyta</taxon>
        <taxon>Magnoliopsida</taxon>
        <taxon>Liliopsida</taxon>
        <taxon>Poales</taxon>
        <taxon>Poaceae</taxon>
        <taxon>PACMAD clade</taxon>
        <taxon>Panicoideae</taxon>
        <taxon>Andropogonodae</taxon>
        <taxon>Paspaleae</taxon>
        <taxon>Paspalinae</taxon>
        <taxon>Paspalum</taxon>
    </lineage>
</organism>